<dbReference type="AlphaFoldDB" id="A0A6N8SB21"/>
<evidence type="ECO:0000313" key="2">
    <source>
        <dbReference type="Proteomes" id="UP000435802"/>
    </source>
</evidence>
<sequence>MDPKRWSKPITFETPNLGQYRTIVSTQEAVRALVNDWPLQKGRQLKAARKTCAAVLDGKKPPSEARNAFIAAAVEADVFVREK</sequence>
<reference evidence="1 2" key="1">
    <citation type="submission" date="2019-12" db="EMBL/GenBank/DDBJ databases">
        <title>Shinella kummerowiae sp. nov., a symbiotic bacterium isolated from root nodules of the herbal legume Kummerowia stipulacea.</title>
        <authorList>
            <person name="Gao J."/>
        </authorList>
    </citation>
    <scope>NUCLEOTIDE SEQUENCE [LARGE SCALE GENOMIC DNA]</scope>
    <source>
        <strain evidence="1 2">CCBAU 25048</strain>
    </source>
</reference>
<proteinExistence type="predicted"/>
<gene>
    <name evidence="1" type="ORF">GR138_01640</name>
</gene>
<dbReference type="OrthoDB" id="8084653at2"/>
<evidence type="ECO:0000313" key="1">
    <source>
        <dbReference type="EMBL" id="MXN43870.1"/>
    </source>
</evidence>
<dbReference type="EMBL" id="WUMK01000001">
    <property type="protein sequence ID" value="MXN43870.1"/>
    <property type="molecule type" value="Genomic_DNA"/>
</dbReference>
<protein>
    <submittedName>
        <fullName evidence="1">DUF982 domain-containing protein</fullName>
    </submittedName>
</protein>
<dbReference type="Proteomes" id="UP000435802">
    <property type="component" value="Unassembled WGS sequence"/>
</dbReference>
<dbReference type="Pfam" id="PF06169">
    <property type="entry name" value="DUF982"/>
    <property type="match status" value="1"/>
</dbReference>
<organism evidence="1 2">
    <name type="scientific">Shinella kummerowiae</name>
    <dbReference type="NCBI Taxonomy" id="417745"/>
    <lineage>
        <taxon>Bacteria</taxon>
        <taxon>Pseudomonadati</taxon>
        <taxon>Pseudomonadota</taxon>
        <taxon>Alphaproteobacteria</taxon>
        <taxon>Hyphomicrobiales</taxon>
        <taxon>Rhizobiaceae</taxon>
        <taxon>Shinella</taxon>
    </lineage>
</organism>
<dbReference type="RefSeq" id="WP_160856864.1">
    <property type="nucleotide sequence ID" value="NZ_JAODWE010000002.1"/>
</dbReference>
<keyword evidence="2" id="KW-1185">Reference proteome</keyword>
<dbReference type="Gene3D" id="6.10.250.730">
    <property type="match status" value="1"/>
</dbReference>
<accession>A0A6N8SB21</accession>
<comment type="caution">
    <text evidence="1">The sequence shown here is derived from an EMBL/GenBank/DDBJ whole genome shotgun (WGS) entry which is preliminary data.</text>
</comment>
<dbReference type="InterPro" id="IPR010385">
    <property type="entry name" value="DUF982"/>
</dbReference>
<name>A0A6N8SB21_9HYPH</name>